<feature type="transmembrane region" description="Helical" evidence="5">
    <location>
        <begin position="197"/>
        <end position="216"/>
    </location>
</feature>
<feature type="transmembrane region" description="Helical" evidence="5">
    <location>
        <begin position="74"/>
        <end position="96"/>
    </location>
</feature>
<feature type="transmembrane region" description="Helical" evidence="5">
    <location>
        <begin position="44"/>
        <end position="65"/>
    </location>
</feature>
<comment type="caution">
    <text evidence="8">The sequence shown here is derived from an EMBL/GenBank/DDBJ whole genome shotgun (WGS) entry which is preliminary data.</text>
</comment>
<feature type="transmembrane region" description="Helical" evidence="5">
    <location>
        <begin position="246"/>
        <end position="266"/>
    </location>
</feature>
<proteinExistence type="predicted"/>
<gene>
    <name evidence="8" type="ORF">J8J14_18755</name>
</gene>
<dbReference type="RefSeq" id="WP_209381087.1">
    <property type="nucleotide sequence ID" value="NZ_JAGIZB010000021.1"/>
</dbReference>
<keyword evidence="4 5" id="KW-0472">Membrane</keyword>
<dbReference type="GO" id="GO:0016874">
    <property type="term" value="F:ligase activity"/>
    <property type="evidence" value="ECO:0007669"/>
    <property type="project" value="UniProtKB-KW"/>
</dbReference>
<feature type="transmembrane region" description="Helical" evidence="5">
    <location>
        <begin position="222"/>
        <end position="239"/>
    </location>
</feature>
<keyword evidence="3 5" id="KW-1133">Transmembrane helix</keyword>
<dbReference type="Proteomes" id="UP000681594">
    <property type="component" value="Unassembled WGS sequence"/>
</dbReference>
<dbReference type="InterPro" id="IPR045979">
    <property type="entry name" value="DUF5935"/>
</dbReference>
<feature type="transmembrane region" description="Helical" evidence="5">
    <location>
        <begin position="173"/>
        <end position="190"/>
    </location>
</feature>
<feature type="transmembrane region" description="Helical" evidence="5">
    <location>
        <begin position="134"/>
        <end position="153"/>
    </location>
</feature>
<evidence type="ECO:0000256" key="5">
    <source>
        <dbReference type="SAM" id="Phobius"/>
    </source>
</evidence>
<evidence type="ECO:0000256" key="3">
    <source>
        <dbReference type="ARBA" id="ARBA00022989"/>
    </source>
</evidence>
<evidence type="ECO:0000259" key="7">
    <source>
        <dbReference type="Pfam" id="PF19358"/>
    </source>
</evidence>
<sequence>MLRGLFLLVAFLFFLGLGSLVPFVASLGYVWVTIVRPQHLAYALLNQIPASLIMGAFAFLVYFLLDRRDPPRPGLLFALTAALAFWITLSTVGWAVVPEFAWVKWDWAFKTVVFSGLLMFVLRSRVQIEAFLQVYVFSLAMHFIPVGIKVFLSGGGYGRTLGLVGANAGLGEGATLAAVSVMVVPLILFLRKHTILLPRWNIVQLGYAGLVVLAIACTLGTYQRTGLVGLAVLALLLCLRARRKVLSVFLCAVAAGVASLITSDAWTERMETIADSRNEASAFGRLLVWRWTLDYVMTHPLGGGFEAYMINEFISPPNATRQEPIVITGKAFHSVYFEMLGEHGWVGLFLLLGLILGSFLIHQKIFRQTRGVPGLEWCQDLARALQVSLAVMAVCGAFIGVAFQPMLYFLFAATAALQHHVRRSLVPASVGANQRAAAPSAPWRAVPQLRWKAR</sequence>
<dbReference type="PANTHER" id="PTHR37422">
    <property type="entry name" value="TEICHURONIC ACID BIOSYNTHESIS PROTEIN TUAE"/>
    <property type="match status" value="1"/>
</dbReference>
<dbReference type="InterPro" id="IPR017528">
    <property type="entry name" value="CHP03097O-antigen_lig-rel"/>
</dbReference>
<dbReference type="EMBL" id="JAGIZB010000021">
    <property type="protein sequence ID" value="MBP0446820.1"/>
    <property type="molecule type" value="Genomic_DNA"/>
</dbReference>
<evidence type="ECO:0000256" key="4">
    <source>
        <dbReference type="ARBA" id="ARBA00023136"/>
    </source>
</evidence>
<feature type="transmembrane region" description="Helical" evidence="5">
    <location>
        <begin position="389"/>
        <end position="411"/>
    </location>
</feature>
<dbReference type="InterPro" id="IPR051533">
    <property type="entry name" value="WaaL-like"/>
</dbReference>
<protein>
    <submittedName>
        <fullName evidence="8">O-glycosylation ligase, exosortase A system-associated</fullName>
    </submittedName>
</protein>
<feature type="transmembrane region" description="Helical" evidence="5">
    <location>
        <begin position="102"/>
        <end position="122"/>
    </location>
</feature>
<name>A0ABS4AIG5_9PROT</name>
<comment type="subcellular location">
    <subcellularLocation>
        <location evidence="1">Membrane</location>
        <topology evidence="1">Multi-pass membrane protein</topology>
    </subcellularLocation>
</comment>
<feature type="domain" description="DUF5935" evidence="7">
    <location>
        <begin position="3"/>
        <end position="194"/>
    </location>
</feature>
<keyword evidence="2 5" id="KW-0812">Transmembrane</keyword>
<dbReference type="Pfam" id="PF04932">
    <property type="entry name" value="Wzy_C"/>
    <property type="match status" value="1"/>
</dbReference>
<dbReference type="Pfam" id="PF19358">
    <property type="entry name" value="DUF5935"/>
    <property type="match status" value="1"/>
</dbReference>
<organism evidence="8 9">
    <name type="scientific">Pararoseomonas baculiformis</name>
    <dbReference type="NCBI Taxonomy" id="2820812"/>
    <lineage>
        <taxon>Bacteria</taxon>
        <taxon>Pseudomonadati</taxon>
        <taxon>Pseudomonadota</taxon>
        <taxon>Alphaproteobacteria</taxon>
        <taxon>Acetobacterales</taxon>
        <taxon>Acetobacteraceae</taxon>
        <taxon>Pararoseomonas</taxon>
    </lineage>
</organism>
<feature type="transmembrane region" description="Helical" evidence="5">
    <location>
        <begin position="343"/>
        <end position="361"/>
    </location>
</feature>
<dbReference type="NCBIfam" id="TIGR03097">
    <property type="entry name" value="PEP_O_lig_1"/>
    <property type="match status" value="1"/>
</dbReference>
<dbReference type="PANTHER" id="PTHR37422:SF13">
    <property type="entry name" value="LIPOPOLYSACCHARIDE BIOSYNTHESIS PROTEIN PA4999-RELATED"/>
    <property type="match status" value="1"/>
</dbReference>
<evidence type="ECO:0000256" key="2">
    <source>
        <dbReference type="ARBA" id="ARBA00022692"/>
    </source>
</evidence>
<feature type="domain" description="O-antigen ligase-related" evidence="6">
    <location>
        <begin position="210"/>
        <end position="352"/>
    </location>
</feature>
<evidence type="ECO:0000313" key="9">
    <source>
        <dbReference type="Proteomes" id="UP000681594"/>
    </source>
</evidence>
<accession>A0ABS4AIG5</accession>
<evidence type="ECO:0000259" key="6">
    <source>
        <dbReference type="Pfam" id="PF04932"/>
    </source>
</evidence>
<keyword evidence="9" id="KW-1185">Reference proteome</keyword>
<evidence type="ECO:0000256" key="1">
    <source>
        <dbReference type="ARBA" id="ARBA00004141"/>
    </source>
</evidence>
<dbReference type="InterPro" id="IPR007016">
    <property type="entry name" value="O-antigen_ligase-rel_domated"/>
</dbReference>
<keyword evidence="8" id="KW-0436">Ligase</keyword>
<reference evidence="8 9" key="1">
    <citation type="submission" date="2021-03" db="EMBL/GenBank/DDBJ databases">
        <authorList>
            <person name="So Y."/>
        </authorList>
    </citation>
    <scope>NUCLEOTIDE SEQUENCE [LARGE SCALE GENOMIC DNA]</scope>
    <source>
        <strain evidence="8 9">SSH11</strain>
    </source>
</reference>
<evidence type="ECO:0000313" key="8">
    <source>
        <dbReference type="EMBL" id="MBP0446820.1"/>
    </source>
</evidence>